<dbReference type="PROSITE" id="PS50005">
    <property type="entry name" value="TPR"/>
    <property type="match status" value="1"/>
</dbReference>
<feature type="repeat" description="TPR" evidence="1">
    <location>
        <begin position="114"/>
        <end position="147"/>
    </location>
</feature>
<dbReference type="AlphaFoldDB" id="A0A1Y0INC6"/>
<keyword evidence="3" id="KW-1185">Reference proteome</keyword>
<dbReference type="EMBL" id="CP021434">
    <property type="protein sequence ID" value="ARU62007.1"/>
    <property type="molecule type" value="Genomic_DNA"/>
</dbReference>
<dbReference type="Proteomes" id="UP000195437">
    <property type="component" value="Chromosome"/>
</dbReference>
<dbReference type="SMART" id="SM00028">
    <property type="entry name" value="TPR"/>
    <property type="match status" value="2"/>
</dbReference>
<dbReference type="KEGG" id="tum:CBW65_14085"/>
<dbReference type="Gene3D" id="1.25.40.10">
    <property type="entry name" value="Tetratricopeptide repeat domain"/>
    <property type="match status" value="1"/>
</dbReference>
<dbReference type="InterPro" id="IPR019734">
    <property type="entry name" value="TPR_rpt"/>
</dbReference>
<name>A0A1Y0INC6_9BACL</name>
<gene>
    <name evidence="2" type="ORF">CBW65_14085</name>
</gene>
<dbReference type="OrthoDB" id="2379299at2"/>
<dbReference type="InterPro" id="IPR011990">
    <property type="entry name" value="TPR-like_helical_dom_sf"/>
</dbReference>
<evidence type="ECO:0000313" key="3">
    <source>
        <dbReference type="Proteomes" id="UP000195437"/>
    </source>
</evidence>
<keyword evidence="1" id="KW-0802">TPR repeat</keyword>
<proteinExistence type="predicted"/>
<accession>A0A1Y0INC6</accession>
<sequence length="439" mass="50208">MAEREKREMDKQQVDEMLRYIEDLMAEENYEKAQDVLHTAMRSDLFDIRIYERYSFVLRMMDLDKGAEVFENCVMNQGDPEVFYKAAHTLMADKQFGPALNPLSRVIELVPMAANAVFELGYCLMKEFHLQEALENFKHAHEMAPSPNTAFYVGYLSMLLGDLDATKGVVPFIEEEYQKAAQEPVTLNILKGMIERYEAFPPRENNVRDWHFVQYGTPLLRLSDEDLEKPTELNGRYVFINYGFLNVAIVLETFRRMVQEVPGFTKFDYIVPTSMTAAPIAFALSEMLGVQLANPQALESPMKGLVVASWTNEVDMIAPRIANNPNVTLFSFALGFTQQAALCPELVGYLDQAHRMPWEETMQVTETGERKLRPAMTAPPEVIGHAILDRLQAVNQEELDRVIEYYKERASLLKVGDNINSPRLGFQIESPVQSLRMFV</sequence>
<dbReference type="RefSeq" id="WP_087457373.1">
    <property type="nucleotide sequence ID" value="NZ_CP021434.1"/>
</dbReference>
<organism evidence="2 3">
    <name type="scientific">Tumebacillus avium</name>
    <dbReference type="NCBI Taxonomy" id="1903704"/>
    <lineage>
        <taxon>Bacteria</taxon>
        <taxon>Bacillati</taxon>
        <taxon>Bacillota</taxon>
        <taxon>Bacilli</taxon>
        <taxon>Bacillales</taxon>
        <taxon>Alicyclobacillaceae</taxon>
        <taxon>Tumebacillus</taxon>
    </lineage>
</organism>
<dbReference type="SUPFAM" id="SSF48452">
    <property type="entry name" value="TPR-like"/>
    <property type="match status" value="1"/>
</dbReference>
<reference evidence="3" key="1">
    <citation type="submission" date="2017-05" db="EMBL/GenBank/DDBJ databases">
        <authorList>
            <person name="Sung H."/>
        </authorList>
    </citation>
    <scope>NUCLEOTIDE SEQUENCE [LARGE SCALE GENOMIC DNA]</scope>
    <source>
        <strain evidence="3">AR23208</strain>
    </source>
</reference>
<evidence type="ECO:0000256" key="1">
    <source>
        <dbReference type="PROSITE-ProRule" id="PRU00339"/>
    </source>
</evidence>
<protein>
    <submittedName>
        <fullName evidence="2">Uncharacterized protein</fullName>
    </submittedName>
</protein>
<evidence type="ECO:0000313" key="2">
    <source>
        <dbReference type="EMBL" id="ARU62007.1"/>
    </source>
</evidence>